<evidence type="ECO:0000313" key="2">
    <source>
        <dbReference type="WBParaSite" id="nRc.2.0.1.t34207-RA"/>
    </source>
</evidence>
<protein>
    <submittedName>
        <fullName evidence="2">Uncharacterized protein</fullName>
    </submittedName>
</protein>
<dbReference type="WBParaSite" id="nRc.2.0.1.t34207-RA">
    <property type="protein sequence ID" value="nRc.2.0.1.t34207-RA"/>
    <property type="gene ID" value="nRc.2.0.1.g34207"/>
</dbReference>
<name>A0A915K8J0_ROMCU</name>
<proteinExistence type="predicted"/>
<organism evidence="1 2">
    <name type="scientific">Romanomermis culicivorax</name>
    <name type="common">Nematode worm</name>
    <dbReference type="NCBI Taxonomy" id="13658"/>
    <lineage>
        <taxon>Eukaryota</taxon>
        <taxon>Metazoa</taxon>
        <taxon>Ecdysozoa</taxon>
        <taxon>Nematoda</taxon>
        <taxon>Enoplea</taxon>
        <taxon>Dorylaimia</taxon>
        <taxon>Mermithida</taxon>
        <taxon>Mermithoidea</taxon>
        <taxon>Mermithidae</taxon>
        <taxon>Romanomermis</taxon>
    </lineage>
</organism>
<keyword evidence="1" id="KW-1185">Reference proteome</keyword>
<dbReference type="AlphaFoldDB" id="A0A915K8J0"/>
<sequence length="86" mass="10084">MHTRERGNAHVPTCATVRRLSMVCVAHSTWYLRALCVNRQKRQLCSKIGGNTLQHLYNHRKMVMEGFIITHNITQQDNINVARYKY</sequence>
<accession>A0A915K8J0</accession>
<evidence type="ECO:0000313" key="1">
    <source>
        <dbReference type="Proteomes" id="UP000887565"/>
    </source>
</evidence>
<dbReference type="Proteomes" id="UP000887565">
    <property type="component" value="Unplaced"/>
</dbReference>
<reference evidence="2" key="1">
    <citation type="submission" date="2022-11" db="UniProtKB">
        <authorList>
            <consortium name="WormBaseParasite"/>
        </authorList>
    </citation>
    <scope>IDENTIFICATION</scope>
</reference>